<keyword evidence="2" id="KW-1185">Reference proteome</keyword>
<proteinExistence type="predicted"/>
<reference evidence="1 2" key="1">
    <citation type="submission" date="2010-07" db="EMBL/GenBank/DDBJ databases">
        <title>The draft genome of Paenibacillus curdlanolyticus YK9.</title>
        <authorList>
            <consortium name="US DOE Joint Genome Institute (JGI-PGF)"/>
            <person name="Lucas S."/>
            <person name="Copeland A."/>
            <person name="Lapidus A."/>
            <person name="Cheng J.-F."/>
            <person name="Bruce D."/>
            <person name="Goodwin L."/>
            <person name="Pitluck S."/>
            <person name="Land M.L."/>
            <person name="Hauser L."/>
            <person name="Chang Y.-J."/>
            <person name="Jeffries C."/>
            <person name="Anderson I.J."/>
            <person name="Johnson E."/>
            <person name="Loganathan U."/>
            <person name="Mulhopadhyay B."/>
            <person name="Kyrpides N."/>
            <person name="Woyke T.J."/>
        </authorList>
    </citation>
    <scope>NUCLEOTIDE SEQUENCE [LARGE SCALE GENOMIC DNA]</scope>
    <source>
        <strain evidence="1 2">YK9</strain>
    </source>
</reference>
<organism evidence="1 2">
    <name type="scientific">Paenibacillus curdlanolyticus YK9</name>
    <dbReference type="NCBI Taxonomy" id="717606"/>
    <lineage>
        <taxon>Bacteria</taxon>
        <taxon>Bacillati</taxon>
        <taxon>Bacillota</taxon>
        <taxon>Bacilli</taxon>
        <taxon>Bacillales</taxon>
        <taxon>Paenibacillaceae</taxon>
        <taxon>Paenibacillus</taxon>
    </lineage>
</organism>
<dbReference type="STRING" id="717606.PaecuDRAFT_0053"/>
<accession>E0I4L1</accession>
<dbReference type="Proteomes" id="UP000005387">
    <property type="component" value="Unassembled WGS sequence"/>
</dbReference>
<name>E0I4L1_9BACL</name>
<gene>
    <name evidence="1" type="ORF">PaecuDRAFT_0053</name>
</gene>
<dbReference type="RefSeq" id="WP_006036071.1">
    <property type="nucleotide sequence ID" value="NZ_AEDD01000001.1"/>
</dbReference>
<evidence type="ECO:0000313" key="2">
    <source>
        <dbReference type="Proteomes" id="UP000005387"/>
    </source>
</evidence>
<evidence type="ECO:0000313" key="1">
    <source>
        <dbReference type="EMBL" id="EFM12542.1"/>
    </source>
</evidence>
<dbReference type="eggNOG" id="ENOG503443V">
    <property type="taxonomic scope" value="Bacteria"/>
</dbReference>
<protein>
    <submittedName>
        <fullName evidence="1">Uncharacterized protein</fullName>
    </submittedName>
</protein>
<dbReference type="AlphaFoldDB" id="E0I4L1"/>
<dbReference type="OrthoDB" id="2082543at2"/>
<dbReference type="EMBL" id="AEDD01000001">
    <property type="protein sequence ID" value="EFM12542.1"/>
    <property type="molecule type" value="Genomic_DNA"/>
</dbReference>
<sequence>MDISVQEIKDFVLEYNLEERTISGFWNYFNNYQTECEGEFLCDFPDYSSDEVELYIDSIALRITNWPDDGYNHVVVALRMHYKEQYAGIYKMTYTLNGEIEDDQLSLI</sequence>